<dbReference type="OrthoDB" id="6432901at2759"/>
<dbReference type="GO" id="GO:0015074">
    <property type="term" value="P:DNA integration"/>
    <property type="evidence" value="ECO:0007669"/>
    <property type="project" value="InterPro"/>
</dbReference>
<dbReference type="GO" id="GO:0008170">
    <property type="term" value="F:N-methyltransferase activity"/>
    <property type="evidence" value="ECO:0007669"/>
    <property type="project" value="TreeGrafter"/>
</dbReference>
<dbReference type="GO" id="GO:0005829">
    <property type="term" value="C:cytosol"/>
    <property type="evidence" value="ECO:0007669"/>
    <property type="project" value="TreeGrafter"/>
</dbReference>
<proteinExistence type="inferred from homology"/>
<feature type="domain" description="Integrase catalytic" evidence="5">
    <location>
        <begin position="1"/>
        <end position="158"/>
    </location>
</feature>
<organism evidence="6 7">
    <name type="scientific">Nephila pilipes</name>
    <name type="common">Giant wood spider</name>
    <name type="synonym">Nephila maculata</name>
    <dbReference type="NCBI Taxonomy" id="299642"/>
    <lineage>
        <taxon>Eukaryota</taxon>
        <taxon>Metazoa</taxon>
        <taxon>Ecdysozoa</taxon>
        <taxon>Arthropoda</taxon>
        <taxon>Chelicerata</taxon>
        <taxon>Arachnida</taxon>
        <taxon>Araneae</taxon>
        <taxon>Araneomorphae</taxon>
        <taxon>Entelegynae</taxon>
        <taxon>Araneoidea</taxon>
        <taxon>Nephilidae</taxon>
        <taxon>Nephila</taxon>
    </lineage>
</organism>
<dbReference type="Pfam" id="PF01234">
    <property type="entry name" value="NNMT_PNMT_TEMT"/>
    <property type="match status" value="1"/>
</dbReference>
<evidence type="ECO:0000256" key="3">
    <source>
        <dbReference type="ARBA" id="ARBA00022679"/>
    </source>
</evidence>
<name>A0A8X6P887_NEPPI</name>
<dbReference type="InterPro" id="IPR036397">
    <property type="entry name" value="RNaseH_sf"/>
</dbReference>
<dbReference type="PANTHER" id="PTHR10867:SF17">
    <property type="entry name" value="NICOTINAMIDE N-METHYLTRANSFERASE"/>
    <property type="match status" value="1"/>
</dbReference>
<dbReference type="SUPFAM" id="SSF53098">
    <property type="entry name" value="Ribonuclease H-like"/>
    <property type="match status" value="1"/>
</dbReference>
<evidence type="ECO:0000256" key="1">
    <source>
        <dbReference type="ARBA" id="ARBA00007996"/>
    </source>
</evidence>
<evidence type="ECO:0000256" key="4">
    <source>
        <dbReference type="ARBA" id="ARBA00022691"/>
    </source>
</evidence>
<comment type="similarity">
    <text evidence="1">Belongs to the class I-like SAM-binding methyltransferase superfamily. NNMT/PNMT/TEMT family.</text>
</comment>
<dbReference type="InterPro" id="IPR029063">
    <property type="entry name" value="SAM-dependent_MTases_sf"/>
</dbReference>
<dbReference type="InterPro" id="IPR001584">
    <property type="entry name" value="Integrase_cat-core"/>
</dbReference>
<keyword evidence="3" id="KW-0808">Transferase</keyword>
<dbReference type="CDD" id="cd02440">
    <property type="entry name" value="AdoMet_MTases"/>
    <property type="match status" value="1"/>
</dbReference>
<dbReference type="GO" id="GO:0003676">
    <property type="term" value="F:nucleic acid binding"/>
    <property type="evidence" value="ECO:0007669"/>
    <property type="project" value="InterPro"/>
</dbReference>
<dbReference type="GO" id="GO:0032259">
    <property type="term" value="P:methylation"/>
    <property type="evidence" value="ECO:0007669"/>
    <property type="project" value="UniProtKB-KW"/>
</dbReference>
<evidence type="ECO:0000259" key="5">
    <source>
        <dbReference type="PROSITE" id="PS50994"/>
    </source>
</evidence>
<dbReference type="PROSITE" id="PS50994">
    <property type="entry name" value="INTEGRASE"/>
    <property type="match status" value="1"/>
</dbReference>
<gene>
    <name evidence="6" type="ORF">NPIL_357681</name>
</gene>
<dbReference type="Proteomes" id="UP000887013">
    <property type="component" value="Unassembled WGS sequence"/>
</dbReference>
<comment type="caution">
    <text evidence="6">The sequence shown here is derived from an EMBL/GenBank/DDBJ whole genome shotgun (WGS) entry which is preliminary data.</text>
</comment>
<reference evidence="6" key="1">
    <citation type="submission" date="2020-08" db="EMBL/GenBank/DDBJ databases">
        <title>Multicomponent nature underlies the extraordinary mechanical properties of spider dragline silk.</title>
        <authorList>
            <person name="Kono N."/>
            <person name="Nakamura H."/>
            <person name="Mori M."/>
            <person name="Yoshida Y."/>
            <person name="Ohtoshi R."/>
            <person name="Malay A.D."/>
            <person name="Moran D.A.P."/>
            <person name="Tomita M."/>
            <person name="Numata K."/>
            <person name="Arakawa K."/>
        </authorList>
    </citation>
    <scope>NUCLEOTIDE SEQUENCE</scope>
</reference>
<dbReference type="EMBL" id="BMAW01112495">
    <property type="protein sequence ID" value="GFT52808.1"/>
    <property type="molecule type" value="Genomic_DNA"/>
</dbReference>
<protein>
    <recommendedName>
        <fullName evidence="5">Integrase catalytic domain-containing protein</fullName>
    </recommendedName>
</protein>
<accession>A0A8X6P887</accession>
<dbReference type="PANTHER" id="PTHR10867">
    <property type="entry name" value="NNMT/PNMT/TEMT FAMILY MEMBER"/>
    <property type="match status" value="1"/>
</dbReference>
<evidence type="ECO:0000313" key="6">
    <source>
        <dbReference type="EMBL" id="GFT52808.1"/>
    </source>
</evidence>
<dbReference type="AlphaFoldDB" id="A0A8X6P887"/>
<dbReference type="Gene3D" id="3.30.420.10">
    <property type="entry name" value="Ribonuclease H-like superfamily/Ribonuclease H"/>
    <property type="match status" value="1"/>
</dbReference>
<dbReference type="InterPro" id="IPR012337">
    <property type="entry name" value="RNaseH-like_sf"/>
</dbReference>
<dbReference type="Gene3D" id="3.40.50.150">
    <property type="entry name" value="Vaccinia Virus protein VP39"/>
    <property type="match status" value="1"/>
</dbReference>
<keyword evidence="7" id="KW-1185">Reference proteome</keyword>
<dbReference type="PROSITE" id="PS51681">
    <property type="entry name" value="SAM_MT_NNMT_PNMT_TEMT"/>
    <property type="match status" value="1"/>
</dbReference>
<dbReference type="SUPFAM" id="SSF53335">
    <property type="entry name" value="S-adenosyl-L-methionine-dependent methyltransferases"/>
    <property type="match status" value="1"/>
</dbReference>
<evidence type="ECO:0000313" key="7">
    <source>
        <dbReference type="Proteomes" id="UP000887013"/>
    </source>
</evidence>
<keyword evidence="2" id="KW-0489">Methyltransferase</keyword>
<dbReference type="InterPro" id="IPR000940">
    <property type="entry name" value="NNMT_TEMT_trans"/>
</dbReference>
<keyword evidence="4" id="KW-0949">S-adenosyl-L-methionine</keyword>
<evidence type="ECO:0000256" key="2">
    <source>
        <dbReference type="ARBA" id="ARBA00022603"/>
    </source>
</evidence>
<sequence length="324" mass="36593">MIIYDVHEKVFHSGVSATLTQIREKYWIIKGRQSIKSTITVIYSDNAKTFKRSNLDLKTIWSLIKHPTIARYFASNNIKGQFNVEKAPWCGGFYERLVRNVKTALRKVLGKSSFNRDQLEATIIEIEGVINSIPLTYMYNELNKPFLLTPAHLLVGKRILSIPSVKLPCDSHLSTRSDVHEVISKLEGRIRRSVKAVVHADILIDGVLNLDEIPDEATPPYDLIISIQCLEVPCANFGSFVDVLKRLNKLLRKGGGIIMSSFYECDKWYIGAKQFPNLKISLKNILKALDMAGFGYHDVKSFSALHATKPPQHGGSYFLVSEKL</sequence>